<dbReference type="Gene3D" id="3.30.300.30">
    <property type="match status" value="1"/>
</dbReference>
<evidence type="ECO:0000256" key="9">
    <source>
        <dbReference type="ARBA" id="ARBA00051915"/>
    </source>
</evidence>
<dbReference type="GeneID" id="68872724"/>
<evidence type="ECO:0000256" key="7">
    <source>
        <dbReference type="ARBA" id="ARBA00022842"/>
    </source>
</evidence>
<evidence type="ECO:0000259" key="12">
    <source>
        <dbReference type="Pfam" id="PF00501"/>
    </source>
</evidence>
<keyword evidence="8" id="KW-0443">Lipid metabolism</keyword>
<comment type="cofactor">
    <cofactor evidence="1">
        <name>Mg(2+)</name>
        <dbReference type="ChEBI" id="CHEBI:18420"/>
    </cofactor>
</comment>
<dbReference type="PANTHER" id="PTHR43859">
    <property type="entry name" value="ACYL-ACTIVATING ENZYME"/>
    <property type="match status" value="1"/>
</dbReference>
<dbReference type="NCBIfam" id="NF004837">
    <property type="entry name" value="PRK06187.1"/>
    <property type="match status" value="1"/>
</dbReference>
<dbReference type="EC" id="6.2.1.44" evidence="10"/>
<evidence type="ECO:0000313" key="15">
    <source>
        <dbReference type="Proteomes" id="UP000027746"/>
    </source>
</evidence>
<dbReference type="GO" id="GO:0016874">
    <property type="term" value="F:ligase activity"/>
    <property type="evidence" value="ECO:0007669"/>
    <property type="project" value="UniProtKB-KW"/>
</dbReference>
<keyword evidence="6" id="KW-0276">Fatty acid metabolism</keyword>
<dbReference type="OrthoDB" id="9803968at2"/>
<dbReference type="SUPFAM" id="SSF56801">
    <property type="entry name" value="Acetyl-CoA synthetase-like"/>
    <property type="match status" value="1"/>
</dbReference>
<name>A0A073IY57_9RHOB</name>
<dbReference type="InterPro" id="IPR020845">
    <property type="entry name" value="AMP-binding_CS"/>
</dbReference>
<dbReference type="PANTHER" id="PTHR43859:SF4">
    <property type="entry name" value="BUTANOATE--COA LIGASE AAE1-RELATED"/>
    <property type="match status" value="1"/>
</dbReference>
<protein>
    <recommendedName>
        <fullName evidence="11">3-methylmercaptopropionyl-CoA ligase</fullName>
        <ecNumber evidence="10">6.2.1.44</ecNumber>
    </recommendedName>
</protein>
<keyword evidence="4 14" id="KW-0436">Ligase</keyword>
<dbReference type="FunFam" id="3.30.300.30:FF:000008">
    <property type="entry name" value="2,3-dihydroxybenzoate-AMP ligase"/>
    <property type="match status" value="1"/>
</dbReference>
<evidence type="ECO:0000256" key="6">
    <source>
        <dbReference type="ARBA" id="ARBA00022832"/>
    </source>
</evidence>
<gene>
    <name evidence="14" type="ORF">SUH3_22545</name>
</gene>
<evidence type="ECO:0000256" key="11">
    <source>
        <dbReference type="ARBA" id="ARBA00067668"/>
    </source>
</evidence>
<evidence type="ECO:0000256" key="5">
    <source>
        <dbReference type="ARBA" id="ARBA00022723"/>
    </source>
</evidence>
<keyword evidence="5" id="KW-0479">Metal-binding</keyword>
<reference evidence="14 15" key="1">
    <citation type="submission" date="2014-01" db="EMBL/GenBank/DDBJ databases">
        <title>Sulfitobacter sp. H3 (MCCC 1A00686) Genome Sequencing.</title>
        <authorList>
            <person name="Lai Q."/>
            <person name="Hong Z."/>
        </authorList>
    </citation>
    <scope>NUCLEOTIDE SEQUENCE [LARGE SCALE GENOMIC DNA]</scope>
    <source>
        <strain evidence="14 15">H3</strain>
    </source>
</reference>
<evidence type="ECO:0000256" key="8">
    <source>
        <dbReference type="ARBA" id="ARBA00023098"/>
    </source>
</evidence>
<dbReference type="RefSeq" id="WP_037927462.1">
    <property type="nucleotide sequence ID" value="NZ_CP054606.1"/>
</dbReference>
<dbReference type="EMBL" id="JAMD01000007">
    <property type="protein sequence ID" value="KEJ95308.1"/>
    <property type="molecule type" value="Genomic_DNA"/>
</dbReference>
<feature type="domain" description="AMP-dependent synthetase/ligase" evidence="12">
    <location>
        <begin position="21"/>
        <end position="401"/>
    </location>
</feature>
<evidence type="ECO:0000256" key="4">
    <source>
        <dbReference type="ARBA" id="ARBA00022598"/>
    </source>
</evidence>
<evidence type="ECO:0000256" key="2">
    <source>
        <dbReference type="ARBA" id="ARBA00006432"/>
    </source>
</evidence>
<dbReference type="PROSITE" id="PS00455">
    <property type="entry name" value="AMP_BINDING"/>
    <property type="match status" value="1"/>
</dbReference>
<evidence type="ECO:0000313" key="14">
    <source>
        <dbReference type="EMBL" id="KEJ95308.1"/>
    </source>
</evidence>
<sequence length="543" mass="59387">MNGLMQNSPLLISGLLDHASRFHADVEVVTKTCEGPIVRHTYETIAVRAKKLAQALKSLGVQPGDRVATLAWNTHRHLELYFAVSGIGAVLHTVNPRLFPEQIDYIVNHAGAKVLMFDITFAQLVSDLRPGLVHADTLIAMTDADHMGDMPAGSLCYETLVAAETADFDWPVFDENTASGLCYTSGTTGNPKGVLYSNRSTVLHAMMLCQMDGLQLSSRDSTLLCVPLFHVNAWGVPYGSALCGAKLVMPGPNLDGQSLYDLARDEGCTFSLGVPTVWLGFLDHIEKTGVDPKADLKLKRLVVGGSAAPRTLMRRLRDVGIYGLQAWGMSETGPVATVANALPQHDDQDDDARLDLQCMGGRPVYGVQLRHVDDAGQVQPRDGQAPGELQVRGPWITSGYFRHQAEVLDSDGWFSTGDIATVDANGYVRITDRAKDVIKSGGEWISSLDLEDAAMMHPQVAEAAVIGVPHPKWQERPLMVIVSKSDLPPDVQDLRRFLEDRVAKWWLPDDIVFVDSLPHTATGKLQKVELRKQFANHVLPEHA</sequence>
<dbReference type="CDD" id="cd12119">
    <property type="entry name" value="ttLC_FACS_AlkK_like"/>
    <property type="match status" value="1"/>
</dbReference>
<dbReference type="InterPro" id="IPR042099">
    <property type="entry name" value="ANL_N_sf"/>
</dbReference>
<evidence type="ECO:0000256" key="1">
    <source>
        <dbReference type="ARBA" id="ARBA00001946"/>
    </source>
</evidence>
<comment type="catalytic activity">
    <reaction evidence="9">
        <text>3-(methylsulfanyl)propanoate + ATP + CoA = 3-(methylsulfanyl)propanoyl-CoA + AMP + diphosphate</text>
        <dbReference type="Rhea" id="RHEA:43052"/>
        <dbReference type="ChEBI" id="CHEBI:30616"/>
        <dbReference type="ChEBI" id="CHEBI:33019"/>
        <dbReference type="ChEBI" id="CHEBI:49016"/>
        <dbReference type="ChEBI" id="CHEBI:57287"/>
        <dbReference type="ChEBI" id="CHEBI:82815"/>
        <dbReference type="ChEBI" id="CHEBI:456215"/>
        <dbReference type="EC" id="6.2.1.44"/>
    </reaction>
    <physiologicalReaction direction="left-to-right" evidence="9">
        <dbReference type="Rhea" id="RHEA:43053"/>
    </physiologicalReaction>
</comment>
<dbReference type="Proteomes" id="UP000027746">
    <property type="component" value="Unassembled WGS sequence"/>
</dbReference>
<comment type="subunit">
    <text evidence="3">Homodimer.</text>
</comment>
<proteinExistence type="inferred from homology"/>
<keyword evidence="15" id="KW-1185">Reference proteome</keyword>
<dbReference type="Pfam" id="PF00501">
    <property type="entry name" value="AMP-binding"/>
    <property type="match status" value="1"/>
</dbReference>
<evidence type="ECO:0000256" key="10">
    <source>
        <dbReference type="ARBA" id="ARBA00066616"/>
    </source>
</evidence>
<comment type="similarity">
    <text evidence="2">Belongs to the ATP-dependent AMP-binding enzyme family.</text>
</comment>
<organism evidence="14 15">
    <name type="scientific">Pseudosulfitobacter pseudonitzschiae</name>
    <dbReference type="NCBI Taxonomy" id="1402135"/>
    <lineage>
        <taxon>Bacteria</taxon>
        <taxon>Pseudomonadati</taxon>
        <taxon>Pseudomonadota</taxon>
        <taxon>Alphaproteobacteria</taxon>
        <taxon>Rhodobacterales</taxon>
        <taxon>Roseobacteraceae</taxon>
        <taxon>Pseudosulfitobacter</taxon>
    </lineage>
</organism>
<comment type="caution">
    <text evidence="14">The sequence shown here is derived from an EMBL/GenBank/DDBJ whole genome shotgun (WGS) entry which is preliminary data.</text>
</comment>
<dbReference type="GO" id="GO:0006631">
    <property type="term" value="P:fatty acid metabolic process"/>
    <property type="evidence" value="ECO:0007669"/>
    <property type="project" value="UniProtKB-KW"/>
</dbReference>
<dbReference type="Gene3D" id="3.40.50.12780">
    <property type="entry name" value="N-terminal domain of ligase-like"/>
    <property type="match status" value="1"/>
</dbReference>
<feature type="domain" description="AMP-binding enzyme C-terminal" evidence="13">
    <location>
        <begin position="450"/>
        <end position="524"/>
    </location>
</feature>
<dbReference type="InterPro" id="IPR045851">
    <property type="entry name" value="AMP-bd_C_sf"/>
</dbReference>
<dbReference type="Pfam" id="PF13193">
    <property type="entry name" value="AMP-binding_C"/>
    <property type="match status" value="1"/>
</dbReference>
<dbReference type="InterPro" id="IPR025110">
    <property type="entry name" value="AMP-bd_C"/>
</dbReference>
<dbReference type="GO" id="GO:0046872">
    <property type="term" value="F:metal ion binding"/>
    <property type="evidence" value="ECO:0007669"/>
    <property type="project" value="UniProtKB-KW"/>
</dbReference>
<dbReference type="AlphaFoldDB" id="A0A073IY57"/>
<evidence type="ECO:0000256" key="3">
    <source>
        <dbReference type="ARBA" id="ARBA00011738"/>
    </source>
</evidence>
<dbReference type="InterPro" id="IPR000873">
    <property type="entry name" value="AMP-dep_synth/lig_dom"/>
</dbReference>
<accession>A0A073IY57</accession>
<keyword evidence="7" id="KW-0460">Magnesium</keyword>
<evidence type="ECO:0000259" key="13">
    <source>
        <dbReference type="Pfam" id="PF13193"/>
    </source>
</evidence>